<proteinExistence type="predicted"/>
<evidence type="ECO:0000313" key="8">
    <source>
        <dbReference type="Proteomes" id="UP000319769"/>
    </source>
</evidence>
<dbReference type="RefSeq" id="WP_144749414.1">
    <property type="nucleotide sequence ID" value="NZ_VMNW02000048.1"/>
</dbReference>
<keyword evidence="4" id="KW-0560">Oxidoreductase</keyword>
<feature type="domain" description="Reductase C-terminal" evidence="6">
    <location>
        <begin position="312"/>
        <end position="383"/>
    </location>
</feature>
<dbReference type="GO" id="GO:0016651">
    <property type="term" value="F:oxidoreductase activity, acting on NAD(P)H"/>
    <property type="evidence" value="ECO:0007669"/>
    <property type="project" value="TreeGrafter"/>
</dbReference>
<evidence type="ECO:0000256" key="1">
    <source>
        <dbReference type="ARBA" id="ARBA00001974"/>
    </source>
</evidence>
<dbReference type="InterPro" id="IPR023753">
    <property type="entry name" value="FAD/NAD-binding_dom"/>
</dbReference>
<dbReference type="SUPFAM" id="SSF55424">
    <property type="entry name" value="FAD/NAD-linked reductases, dimerisation (C-terminal) domain"/>
    <property type="match status" value="1"/>
</dbReference>
<evidence type="ECO:0000256" key="4">
    <source>
        <dbReference type="ARBA" id="ARBA00023002"/>
    </source>
</evidence>
<dbReference type="InterPro" id="IPR036188">
    <property type="entry name" value="FAD/NAD-bd_sf"/>
</dbReference>
<dbReference type="PANTHER" id="PTHR43557">
    <property type="entry name" value="APOPTOSIS-INDUCING FACTOR 1"/>
    <property type="match status" value="1"/>
</dbReference>
<dbReference type="OrthoDB" id="4475657at2"/>
<keyword evidence="3" id="KW-0274">FAD</keyword>
<protein>
    <submittedName>
        <fullName evidence="7">Ferredoxin reductase</fullName>
    </submittedName>
</protein>
<gene>
    <name evidence="7" type="ORF">FPZ12_027350</name>
</gene>
<dbReference type="InterPro" id="IPR016156">
    <property type="entry name" value="FAD/NAD-linked_Rdtase_dimer_sf"/>
</dbReference>
<dbReference type="Proteomes" id="UP000319769">
    <property type="component" value="Unassembled WGS sequence"/>
</dbReference>
<evidence type="ECO:0000256" key="3">
    <source>
        <dbReference type="ARBA" id="ARBA00022827"/>
    </source>
</evidence>
<dbReference type="SUPFAM" id="SSF51905">
    <property type="entry name" value="FAD/NAD(P)-binding domain"/>
    <property type="match status" value="2"/>
</dbReference>
<dbReference type="GO" id="GO:0005737">
    <property type="term" value="C:cytoplasm"/>
    <property type="evidence" value="ECO:0007669"/>
    <property type="project" value="TreeGrafter"/>
</dbReference>
<dbReference type="InterPro" id="IPR028202">
    <property type="entry name" value="Reductase_C"/>
</dbReference>
<dbReference type="Gene3D" id="3.30.390.30">
    <property type="match status" value="1"/>
</dbReference>
<dbReference type="InterPro" id="IPR050446">
    <property type="entry name" value="FAD-oxidoreductase/Apoptosis"/>
</dbReference>
<dbReference type="Pfam" id="PF07992">
    <property type="entry name" value="Pyr_redox_2"/>
    <property type="match status" value="1"/>
</dbReference>
<comment type="caution">
    <text evidence="7">The sequence shown here is derived from an EMBL/GenBank/DDBJ whole genome shotgun (WGS) entry which is preliminary data.</text>
</comment>
<dbReference type="Pfam" id="PF14759">
    <property type="entry name" value="Reductase_C"/>
    <property type="match status" value="1"/>
</dbReference>
<organism evidence="7 8">
    <name type="scientific">Amycolatopsis acidicola</name>
    <dbReference type="NCBI Taxonomy" id="2596893"/>
    <lineage>
        <taxon>Bacteria</taxon>
        <taxon>Bacillati</taxon>
        <taxon>Actinomycetota</taxon>
        <taxon>Actinomycetes</taxon>
        <taxon>Pseudonocardiales</taxon>
        <taxon>Pseudonocardiaceae</taxon>
        <taxon>Amycolatopsis</taxon>
    </lineage>
</organism>
<comment type="cofactor">
    <cofactor evidence="1">
        <name>FAD</name>
        <dbReference type="ChEBI" id="CHEBI:57692"/>
    </cofactor>
</comment>
<keyword evidence="8" id="KW-1185">Reference proteome</keyword>
<dbReference type="EMBL" id="VMNW02000048">
    <property type="protein sequence ID" value="KAA9156565.1"/>
    <property type="molecule type" value="Genomic_DNA"/>
</dbReference>
<dbReference type="AlphaFoldDB" id="A0A5N0UV01"/>
<evidence type="ECO:0000259" key="6">
    <source>
        <dbReference type="Pfam" id="PF14759"/>
    </source>
</evidence>
<feature type="domain" description="FAD/NAD(P)-binding" evidence="5">
    <location>
        <begin position="7"/>
        <end position="292"/>
    </location>
</feature>
<dbReference type="PRINTS" id="PR00411">
    <property type="entry name" value="PNDRDTASEI"/>
</dbReference>
<dbReference type="PANTHER" id="PTHR43557:SF2">
    <property type="entry name" value="RIESKE DOMAIN-CONTAINING PROTEIN-RELATED"/>
    <property type="match status" value="1"/>
</dbReference>
<accession>A0A5N0UV01</accession>
<dbReference type="PRINTS" id="PR00368">
    <property type="entry name" value="FADPNR"/>
</dbReference>
<evidence type="ECO:0000256" key="2">
    <source>
        <dbReference type="ARBA" id="ARBA00022630"/>
    </source>
</evidence>
<name>A0A5N0UV01_9PSEU</name>
<keyword evidence="2" id="KW-0285">Flavoprotein</keyword>
<reference evidence="7" key="1">
    <citation type="submission" date="2019-09" db="EMBL/GenBank/DDBJ databases">
        <authorList>
            <person name="Teo W.F.A."/>
            <person name="Duangmal K."/>
        </authorList>
    </citation>
    <scope>NUCLEOTIDE SEQUENCE [LARGE SCALE GENOMIC DNA]</scope>
    <source>
        <strain evidence="7">K81G1</strain>
    </source>
</reference>
<dbReference type="Gene3D" id="3.50.50.60">
    <property type="entry name" value="FAD/NAD(P)-binding domain"/>
    <property type="match status" value="2"/>
</dbReference>
<evidence type="ECO:0000313" key="7">
    <source>
        <dbReference type="EMBL" id="KAA9156565.1"/>
    </source>
</evidence>
<evidence type="ECO:0000259" key="5">
    <source>
        <dbReference type="Pfam" id="PF07992"/>
    </source>
</evidence>
<sequence length="391" mass="40223">MKPPRGVVVVGAGLGGVRTVARLRGAGYRGEITLAGAEPHAPYDRPPLSKQILTGHWPPERARFRELAGLDVRARLGVPAVGWREGVVELADGTELAAEAVVVATGAQAKTLPGQPDGVHALRTMDDALALRAALAGAGSLLVVGAGFIGAEVASAARARGMEVTVLEALEVPCARALGAEAGALCGRLLTEAGVDLRLGARLSGFADAATVELADGTRLMADVVLVGVGAAPAVDWLAETGVDAGAGLRCDERGRVLGMPATWAVGDVAAWADPLRGKHFRYEHWTSVTDQAAMVAADIARVKPPAPAVPYVWSDQFGLKIQVLGRPELADEVVPLHGDGFTGGPVRGTVAGYFSGERLVGVAGFGAPKPLARYRALVAANALRSEIPLA</sequence>